<dbReference type="Proteomes" id="UP000253209">
    <property type="component" value="Unassembled WGS sequence"/>
</dbReference>
<dbReference type="RefSeq" id="WP_114005479.1">
    <property type="nucleotide sequence ID" value="NZ_QGDC01000006.1"/>
</dbReference>
<comment type="caution">
    <text evidence="4">The sequence shown here is derived from an EMBL/GenBank/DDBJ whole genome shotgun (WGS) entry which is preliminary data.</text>
</comment>
<keyword evidence="5" id="KW-1185">Reference proteome</keyword>
<organism evidence="4 5">
    <name type="scientific">Mucilaginibacter hurinus</name>
    <dbReference type="NCBI Taxonomy" id="2201324"/>
    <lineage>
        <taxon>Bacteria</taxon>
        <taxon>Pseudomonadati</taxon>
        <taxon>Bacteroidota</taxon>
        <taxon>Sphingobacteriia</taxon>
        <taxon>Sphingobacteriales</taxon>
        <taxon>Sphingobacteriaceae</taxon>
        <taxon>Mucilaginibacter</taxon>
    </lineage>
</organism>
<dbReference type="SMART" id="SM00060">
    <property type="entry name" value="FN3"/>
    <property type="match status" value="1"/>
</dbReference>
<dbReference type="Pfam" id="PF02638">
    <property type="entry name" value="GHL10"/>
    <property type="match status" value="1"/>
</dbReference>
<dbReference type="SUPFAM" id="SSF49265">
    <property type="entry name" value="Fibronectin type III"/>
    <property type="match status" value="1"/>
</dbReference>
<dbReference type="InterPro" id="IPR052177">
    <property type="entry name" value="Divisome_Glycosyl_Hydrolase"/>
</dbReference>
<name>A0A367GN91_9SPHI</name>
<feature type="chain" id="PRO_5017009309" evidence="2">
    <location>
        <begin position="25"/>
        <end position="518"/>
    </location>
</feature>
<dbReference type="SUPFAM" id="SSF51445">
    <property type="entry name" value="(Trans)glycosidases"/>
    <property type="match status" value="1"/>
</dbReference>
<accession>A0A367GN91</accession>
<dbReference type="Gene3D" id="3.20.20.80">
    <property type="entry name" value="Glycosidases"/>
    <property type="match status" value="1"/>
</dbReference>
<keyword evidence="4" id="KW-0378">Hydrolase</keyword>
<reference evidence="4 5" key="1">
    <citation type="submission" date="2018-05" db="EMBL/GenBank/DDBJ databases">
        <title>Mucilaginibacter hurinus sp. nov., isolated from briquette warehouse soil.</title>
        <authorList>
            <person name="Choi L."/>
        </authorList>
    </citation>
    <scope>NUCLEOTIDE SEQUENCE [LARGE SCALE GENOMIC DNA]</scope>
    <source>
        <strain evidence="4 5">ZR32</strain>
    </source>
</reference>
<evidence type="ECO:0000256" key="1">
    <source>
        <dbReference type="ARBA" id="ARBA00022729"/>
    </source>
</evidence>
<dbReference type="InterPro" id="IPR058692">
    <property type="entry name" value="Fn3_SaeA_2nd"/>
</dbReference>
<evidence type="ECO:0000256" key="2">
    <source>
        <dbReference type="SAM" id="SignalP"/>
    </source>
</evidence>
<keyword evidence="1 2" id="KW-0732">Signal</keyword>
<dbReference type="PANTHER" id="PTHR43405">
    <property type="entry name" value="GLYCOSYL HYDROLASE DIGH"/>
    <property type="match status" value="1"/>
</dbReference>
<dbReference type="Gene3D" id="2.60.40.10">
    <property type="entry name" value="Immunoglobulins"/>
    <property type="match status" value="1"/>
</dbReference>
<evidence type="ECO:0000259" key="3">
    <source>
        <dbReference type="PROSITE" id="PS50853"/>
    </source>
</evidence>
<dbReference type="InterPro" id="IPR017853">
    <property type="entry name" value="GH"/>
</dbReference>
<gene>
    <name evidence="4" type="ORF">DJ568_11770</name>
</gene>
<dbReference type="Pfam" id="PF25833">
    <property type="entry name" value="Fn3_SaeA_3rd"/>
    <property type="match status" value="1"/>
</dbReference>
<protein>
    <submittedName>
        <fullName evidence="4">Glycoside hydrolase</fullName>
    </submittedName>
</protein>
<proteinExistence type="predicted"/>
<dbReference type="AlphaFoldDB" id="A0A367GN91"/>
<dbReference type="InterPro" id="IPR036116">
    <property type="entry name" value="FN3_sf"/>
</dbReference>
<feature type="domain" description="Fibronectin type-III" evidence="3">
    <location>
        <begin position="418"/>
        <end position="518"/>
    </location>
</feature>
<dbReference type="GO" id="GO:0016787">
    <property type="term" value="F:hydrolase activity"/>
    <property type="evidence" value="ECO:0007669"/>
    <property type="project" value="UniProtKB-KW"/>
</dbReference>
<evidence type="ECO:0000313" key="5">
    <source>
        <dbReference type="Proteomes" id="UP000253209"/>
    </source>
</evidence>
<evidence type="ECO:0000313" key="4">
    <source>
        <dbReference type="EMBL" id="RCH54495.1"/>
    </source>
</evidence>
<dbReference type="InterPro" id="IPR013783">
    <property type="entry name" value="Ig-like_fold"/>
</dbReference>
<dbReference type="InterPro" id="IPR003961">
    <property type="entry name" value="FN3_dom"/>
</dbReference>
<dbReference type="OrthoDB" id="9773203at2"/>
<dbReference type="PROSITE" id="PS50853">
    <property type="entry name" value="FN3"/>
    <property type="match status" value="1"/>
</dbReference>
<feature type="signal peptide" evidence="2">
    <location>
        <begin position="1"/>
        <end position="24"/>
    </location>
</feature>
<sequence>MRIYKFSFIFFPFLFAFATGFAQSDDGIDASNVERAPKREFRGVWIATVVNIDWPTNAKAMPDVQKRELADMMETHYKTGINAVMLQVRPAADALYAKSFEPWSRYLTGHQGRAPSPHYDPLEFAIGEAHKRGMELHAWFNPYRATFDKNFHLLSGDHITRSKPEWFFTYGGIKLFNPGLPEVREYIVKVILNVVDNYDVDGIHLDDYFYPYPIAGQRINDDDAYAQYGGDFDNIKEWRRDNVDQLIKMLGDSIHKHKPNVKFGVSPFGIWANKHQHPEGSATAGGSSYYENFADSRKWIEKGWIDYINPQIYWPIRSRAAAYLKLLDWWSNNAYNRHLYIGMAPYRILERKDPNFRNPAELPNQLYALRGNPRVQGSVYFSSTSLLRNPLGFADSLRTNFYRYKALPPPMLWLDSVAPEAPRNLTVRPSLSGVFLSWQPPLPAKDNEPVYGYVIYRFNDGEKVDTERPENILRIHYSVDTFYEDTTAEKGKSYLYVVTALDKLKNESERSPAIAVSN</sequence>
<dbReference type="InterPro" id="IPR003790">
    <property type="entry name" value="GHL10"/>
</dbReference>
<dbReference type="EMBL" id="QGDC01000006">
    <property type="protein sequence ID" value="RCH54495.1"/>
    <property type="molecule type" value="Genomic_DNA"/>
</dbReference>
<dbReference type="PANTHER" id="PTHR43405:SF1">
    <property type="entry name" value="GLYCOSYL HYDROLASE DIGH"/>
    <property type="match status" value="1"/>
</dbReference>